<evidence type="ECO:0000256" key="1">
    <source>
        <dbReference type="ARBA" id="ARBA00004496"/>
    </source>
</evidence>
<dbReference type="Gene3D" id="1.10.150.870">
    <property type="match status" value="1"/>
</dbReference>
<dbReference type="InterPro" id="IPR004365">
    <property type="entry name" value="NA-bd_OB_tRNA"/>
</dbReference>
<evidence type="ECO:0000256" key="8">
    <source>
        <dbReference type="ARBA" id="ARBA00022932"/>
    </source>
</evidence>
<evidence type="ECO:0000256" key="7">
    <source>
        <dbReference type="ARBA" id="ARBA00022705"/>
    </source>
</evidence>
<dbReference type="GO" id="GO:0005737">
    <property type="term" value="C:cytoplasm"/>
    <property type="evidence" value="ECO:0007669"/>
    <property type="project" value="UniProtKB-SubCell"/>
</dbReference>
<sequence length="961" mass="110498">MYAPLNIKTSNYLLKSMVQIKDLIKAAKDNNLKALGLADNNMYGSLEFYNLCLKNNIKPIIGLEVSIPDKILLYAQNYEGYQNLMKLTTISSETQIDIDILSKHSEGLICILPYTSRKHYQNLVKLYENFFIGYQNELEKSKIKSSNTIYIPEILCLNKEDEKYLKYLKAIKEGKLVTEINDDFQNKSLFPLKPLDPENNQKIIELCNLKIKKYKDLLPIYETEEDSFTYLKKECLKGLKRIFGSSAPKAYATRLKYELSVINKMGFNNYFLIVADYINYAKTHNILVGPGRGSAAGSLVAYCLGITTIDPLKYNLLFERFLNPERVTMPDIDVDFEDTKREEVINYCVNKYGTKNVALIVTFGTLAAKQAIKDVARIFDIEPKKSDLLTKFMDANMSLKANLKLPKVQNFLNINPEFKKIYQIASKFEGLKRHTSLHAAGIVMSKENLDNYVPLDKTLSGMYATEYDKDYLEDLGLLKMDFLGLRNLTVISKILSDIKDLTFDTIPEGDKDALNIFYNVDTVGIFQFESPGMVQFLRKFKPQNFEDIVAALALFRPGPMHSIDTYIKRRHGLEKITYLHKDLEKILKPTYGIIIYQEQIMQIANVMAGFTFAEADLLRRAMSKKKEDILLKEKDHFINGCTKKGYSQNLATEVYDLIFRFADYGFNRSHSVAYAMISYRMAYLKAHYPKLFMKNLLSLAINSETKTKEYIYECKNKKIYVSPPDINKSGLDYEIVDGQIIYPLTNIKNVGSASARQIVEERKKGKFKDIFDFVCRCYKNSVTSKTVESLILSGSFSSFAVNKRTLIENLEIILNYAEIGGLLGETLKPELTIMPEYSGEELMNFELESFGFYLTNHPITEYKLKTNSKVIELKDIKSYFDKIIEAIVIIDRIKEITTKKSEKMMFITASDELSKTDIVVFPRVYNVTEELNRGDIIYIKGKVERRYDEMQIIASNIKKLN</sequence>
<dbReference type="CDD" id="cd07431">
    <property type="entry name" value="PHP_PolIIIA"/>
    <property type="match status" value="1"/>
</dbReference>
<dbReference type="InterPro" id="IPR003141">
    <property type="entry name" value="Pol/His_phosphatase_N"/>
</dbReference>
<proteinExistence type="inferred from homology"/>
<comment type="function">
    <text evidence="9">DNA polymerase III is a complex, multichain enzyme responsible for most of the replicative synthesis in bacteria. This DNA polymerase also exhibits 3' to 5' exonuclease activity. The alpha chain is the DNA polymerase.</text>
</comment>
<dbReference type="InterPro" id="IPR011708">
    <property type="entry name" value="DNA_pol3_alpha_NTPase_dom"/>
</dbReference>
<dbReference type="EC" id="2.7.7.7" evidence="3"/>
<gene>
    <name evidence="12" type="primary">dnaE</name>
    <name evidence="12" type="ORF">IAB27_08315</name>
</gene>
<dbReference type="Gene3D" id="1.10.10.1600">
    <property type="entry name" value="Bacterial DNA polymerase III alpha subunit, thumb domain"/>
    <property type="match status" value="1"/>
</dbReference>
<reference evidence="12" key="1">
    <citation type="submission" date="2020-10" db="EMBL/GenBank/DDBJ databases">
        <authorList>
            <person name="Gilroy R."/>
        </authorList>
    </citation>
    <scope>NUCLEOTIDE SEQUENCE</scope>
    <source>
        <strain evidence="12">CHK147-3167</strain>
    </source>
</reference>
<evidence type="ECO:0000313" key="12">
    <source>
        <dbReference type="EMBL" id="HIQ91597.1"/>
    </source>
</evidence>
<evidence type="ECO:0000256" key="6">
    <source>
        <dbReference type="ARBA" id="ARBA00022695"/>
    </source>
</evidence>
<dbReference type="GO" id="GO:0006260">
    <property type="term" value="P:DNA replication"/>
    <property type="evidence" value="ECO:0007669"/>
    <property type="project" value="UniProtKB-KW"/>
</dbReference>
<dbReference type="Pfam" id="PF02811">
    <property type="entry name" value="PHP"/>
    <property type="match status" value="1"/>
</dbReference>
<dbReference type="Pfam" id="PF07733">
    <property type="entry name" value="DNA_pol3_alpha"/>
    <property type="match status" value="1"/>
</dbReference>
<dbReference type="PANTHER" id="PTHR32294:SF0">
    <property type="entry name" value="DNA POLYMERASE III SUBUNIT ALPHA"/>
    <property type="match status" value="1"/>
</dbReference>
<dbReference type="AlphaFoldDB" id="A0A9D0ZT30"/>
<reference evidence="12" key="2">
    <citation type="journal article" date="2021" name="PeerJ">
        <title>Extensive microbial diversity within the chicken gut microbiome revealed by metagenomics and culture.</title>
        <authorList>
            <person name="Gilroy R."/>
            <person name="Ravi A."/>
            <person name="Getino M."/>
            <person name="Pursley I."/>
            <person name="Horton D.L."/>
            <person name="Alikhan N.F."/>
            <person name="Baker D."/>
            <person name="Gharbi K."/>
            <person name="Hall N."/>
            <person name="Watson M."/>
            <person name="Adriaenssens E.M."/>
            <person name="Foster-Nyarko E."/>
            <person name="Jarju S."/>
            <person name="Secka A."/>
            <person name="Antonio M."/>
            <person name="Oren A."/>
            <person name="Chaudhuri R.R."/>
            <person name="La Ragione R."/>
            <person name="Hildebrand F."/>
            <person name="Pallen M.J."/>
        </authorList>
    </citation>
    <scope>NUCLEOTIDE SEQUENCE</scope>
    <source>
        <strain evidence="12">CHK147-3167</strain>
    </source>
</reference>
<dbReference type="InterPro" id="IPR004805">
    <property type="entry name" value="DnaE2/DnaE/PolC"/>
</dbReference>
<protein>
    <recommendedName>
        <fullName evidence="4">DNA polymerase III subunit alpha</fullName>
        <ecNumber evidence="3">2.7.7.7</ecNumber>
    </recommendedName>
</protein>
<evidence type="ECO:0000256" key="2">
    <source>
        <dbReference type="ARBA" id="ARBA00009496"/>
    </source>
</evidence>
<organism evidence="12 13">
    <name type="scientific">Candidatus Coprosoma intestinipullorum</name>
    <dbReference type="NCBI Taxonomy" id="2840752"/>
    <lineage>
        <taxon>Bacteria</taxon>
        <taxon>Bacillati</taxon>
        <taxon>Bacillota</taxon>
        <taxon>Bacillota incertae sedis</taxon>
        <taxon>Candidatus Coprosoma</taxon>
    </lineage>
</organism>
<evidence type="ECO:0000256" key="10">
    <source>
        <dbReference type="ARBA" id="ARBA00049244"/>
    </source>
</evidence>
<dbReference type="EMBL" id="DVFV01000144">
    <property type="protein sequence ID" value="HIQ91597.1"/>
    <property type="molecule type" value="Genomic_DNA"/>
</dbReference>
<keyword evidence="7" id="KW-0235">DNA replication</keyword>
<evidence type="ECO:0000256" key="5">
    <source>
        <dbReference type="ARBA" id="ARBA00022679"/>
    </source>
</evidence>
<accession>A0A9D0ZT30</accession>
<dbReference type="Pfam" id="PF17657">
    <property type="entry name" value="DNA_pol3_finger"/>
    <property type="match status" value="1"/>
</dbReference>
<dbReference type="InterPro" id="IPR016195">
    <property type="entry name" value="Pol/histidinol_Pase-like"/>
</dbReference>
<keyword evidence="8" id="KW-0239">DNA-directed DNA polymerase</keyword>
<feature type="domain" description="Polymerase/histidinol phosphatase N-terminal" evidence="11">
    <location>
        <begin position="3"/>
        <end position="69"/>
    </location>
</feature>
<dbReference type="NCBIfam" id="TIGR00594">
    <property type="entry name" value="polc"/>
    <property type="match status" value="1"/>
</dbReference>
<dbReference type="Proteomes" id="UP000886786">
    <property type="component" value="Unassembled WGS sequence"/>
</dbReference>
<dbReference type="GO" id="GO:0008408">
    <property type="term" value="F:3'-5' exonuclease activity"/>
    <property type="evidence" value="ECO:0007669"/>
    <property type="project" value="InterPro"/>
</dbReference>
<dbReference type="PANTHER" id="PTHR32294">
    <property type="entry name" value="DNA POLYMERASE III SUBUNIT ALPHA"/>
    <property type="match status" value="1"/>
</dbReference>
<dbReference type="CDD" id="cd04485">
    <property type="entry name" value="DnaE_OBF"/>
    <property type="match status" value="1"/>
</dbReference>
<dbReference type="InterPro" id="IPR004013">
    <property type="entry name" value="PHP_dom"/>
</dbReference>
<evidence type="ECO:0000256" key="9">
    <source>
        <dbReference type="ARBA" id="ARBA00025611"/>
    </source>
</evidence>
<evidence type="ECO:0000313" key="13">
    <source>
        <dbReference type="Proteomes" id="UP000886786"/>
    </source>
</evidence>
<dbReference type="GO" id="GO:0003676">
    <property type="term" value="F:nucleic acid binding"/>
    <property type="evidence" value="ECO:0007669"/>
    <property type="project" value="InterPro"/>
</dbReference>
<keyword evidence="5 12" id="KW-0808">Transferase</keyword>
<evidence type="ECO:0000256" key="4">
    <source>
        <dbReference type="ARBA" id="ARBA00019114"/>
    </source>
</evidence>
<dbReference type="SMART" id="SM00481">
    <property type="entry name" value="POLIIIAc"/>
    <property type="match status" value="1"/>
</dbReference>
<comment type="catalytic activity">
    <reaction evidence="10">
        <text>DNA(n) + a 2'-deoxyribonucleoside 5'-triphosphate = DNA(n+1) + diphosphate</text>
        <dbReference type="Rhea" id="RHEA:22508"/>
        <dbReference type="Rhea" id="RHEA-COMP:17339"/>
        <dbReference type="Rhea" id="RHEA-COMP:17340"/>
        <dbReference type="ChEBI" id="CHEBI:33019"/>
        <dbReference type="ChEBI" id="CHEBI:61560"/>
        <dbReference type="ChEBI" id="CHEBI:173112"/>
        <dbReference type="EC" id="2.7.7.7"/>
    </reaction>
</comment>
<name>A0A9D0ZT30_9FIRM</name>
<dbReference type="InterPro" id="IPR029460">
    <property type="entry name" value="DNAPol_HHH"/>
</dbReference>
<evidence type="ECO:0000256" key="3">
    <source>
        <dbReference type="ARBA" id="ARBA00012417"/>
    </source>
</evidence>
<dbReference type="InterPro" id="IPR041931">
    <property type="entry name" value="DNA_pol3_alpha_thumb_dom"/>
</dbReference>
<comment type="subcellular location">
    <subcellularLocation>
        <location evidence="1">Cytoplasm</location>
    </subcellularLocation>
</comment>
<dbReference type="InterPro" id="IPR040982">
    <property type="entry name" value="DNA_pol3_finger"/>
</dbReference>
<dbReference type="GO" id="GO:0003887">
    <property type="term" value="F:DNA-directed DNA polymerase activity"/>
    <property type="evidence" value="ECO:0007669"/>
    <property type="project" value="UniProtKB-KW"/>
</dbReference>
<comment type="similarity">
    <text evidence="2">Belongs to the DNA polymerase type-C family. DnaE subfamily.</text>
</comment>
<evidence type="ECO:0000259" key="11">
    <source>
        <dbReference type="SMART" id="SM00481"/>
    </source>
</evidence>
<comment type="caution">
    <text evidence="12">The sequence shown here is derived from an EMBL/GenBank/DDBJ whole genome shotgun (WGS) entry which is preliminary data.</text>
</comment>
<dbReference type="Gene3D" id="3.20.20.140">
    <property type="entry name" value="Metal-dependent hydrolases"/>
    <property type="match status" value="1"/>
</dbReference>
<keyword evidence="6 12" id="KW-0548">Nucleotidyltransferase</keyword>
<dbReference type="Pfam" id="PF14579">
    <property type="entry name" value="HHH_6"/>
    <property type="match status" value="1"/>
</dbReference>
<dbReference type="Pfam" id="PF01336">
    <property type="entry name" value="tRNA_anti-codon"/>
    <property type="match status" value="1"/>
</dbReference>
<dbReference type="SUPFAM" id="SSF89550">
    <property type="entry name" value="PHP domain-like"/>
    <property type="match status" value="1"/>
</dbReference>